<proteinExistence type="predicted"/>
<organism evidence="1 2">
    <name type="scientific">Polyangium mundeleinium</name>
    <dbReference type="NCBI Taxonomy" id="2995306"/>
    <lineage>
        <taxon>Bacteria</taxon>
        <taxon>Pseudomonadati</taxon>
        <taxon>Myxococcota</taxon>
        <taxon>Polyangia</taxon>
        <taxon>Polyangiales</taxon>
        <taxon>Polyangiaceae</taxon>
        <taxon>Polyangium</taxon>
    </lineage>
</organism>
<keyword evidence="2" id="KW-1185">Reference proteome</keyword>
<dbReference type="RefSeq" id="WP_271929776.1">
    <property type="nucleotide sequence ID" value="NZ_JAQNDO010000001.1"/>
</dbReference>
<comment type="caution">
    <text evidence="1">The sequence shown here is derived from an EMBL/GenBank/DDBJ whole genome shotgun (WGS) entry which is preliminary data.</text>
</comment>
<accession>A0ABT5F7S9</accession>
<dbReference type="EMBL" id="JAQNDO010000001">
    <property type="protein sequence ID" value="MDC0749669.1"/>
    <property type="molecule type" value="Genomic_DNA"/>
</dbReference>
<reference evidence="1 2" key="1">
    <citation type="submission" date="2022-11" db="EMBL/GenBank/DDBJ databases">
        <title>Minimal conservation of predation-associated metabolite biosynthetic gene clusters underscores biosynthetic potential of Myxococcota including descriptions for ten novel species: Archangium lansinium sp. nov., Myxococcus landrumus sp. nov., Nannocystis bai.</title>
        <authorList>
            <person name="Ahearne A."/>
            <person name="Stevens C."/>
            <person name="Dowd S."/>
        </authorList>
    </citation>
    <scope>NUCLEOTIDE SEQUENCE [LARGE SCALE GENOMIC DNA]</scope>
    <source>
        <strain evidence="1 2">RJM3</strain>
    </source>
</reference>
<gene>
    <name evidence="1" type="ORF">POL67_50530</name>
</gene>
<evidence type="ECO:0000313" key="1">
    <source>
        <dbReference type="EMBL" id="MDC0749669.1"/>
    </source>
</evidence>
<name>A0ABT5F7S9_9BACT</name>
<sequence>MKDTAGCSCAQIIKELNLGAGHKKHGCSPSAMQTWIGSVY</sequence>
<dbReference type="Proteomes" id="UP001221411">
    <property type="component" value="Unassembled WGS sequence"/>
</dbReference>
<protein>
    <submittedName>
        <fullName evidence="1">Uncharacterized protein</fullName>
    </submittedName>
</protein>
<evidence type="ECO:0000313" key="2">
    <source>
        <dbReference type="Proteomes" id="UP001221411"/>
    </source>
</evidence>